<reference evidence="2" key="1">
    <citation type="submission" date="2016-10" db="EMBL/GenBank/DDBJ databases">
        <title>Sequence of Gallionella enrichment culture.</title>
        <authorList>
            <person name="Poehlein A."/>
            <person name="Muehling M."/>
            <person name="Daniel R."/>
        </authorList>
    </citation>
    <scope>NUCLEOTIDE SEQUENCE</scope>
</reference>
<dbReference type="AlphaFoldDB" id="A0A1J5SIH6"/>
<dbReference type="Pfam" id="PF12276">
    <property type="entry name" value="DUF3617"/>
    <property type="match status" value="1"/>
</dbReference>
<sequence length="326" mass="35066">MNRDFVAILGMMTGFLTVAAYAAPGEYWEVTSKMEMPGMPFAMPATTTKVCIPKGAENNPEKTSGDKSCKMTDVKTAGNKTTWKARCDRDGEVMTGTGEQTTTANGYDGKMQFSGKSHGQDMNMNMAFSGKRVGGSCDSEEIVKKAKAQICDSSRYHSTADWISGSDLILQPGSACGDQRQQLCDRVRKDAPKDVQAYSALQMHEQHIAGGVSIANECKVDISATTKAICKQLNGENYSQLSAYCPAEAKAYREDTRRRECEGRSYTAATRAADIKKCLSGKNDSPDDNTSSEAASAAQKSGDSTGSNTASDVLEAAKKLRSKFGF</sequence>
<dbReference type="InterPro" id="IPR022061">
    <property type="entry name" value="DUF3617"/>
</dbReference>
<organism evidence="2">
    <name type="scientific">mine drainage metagenome</name>
    <dbReference type="NCBI Taxonomy" id="410659"/>
    <lineage>
        <taxon>unclassified sequences</taxon>
        <taxon>metagenomes</taxon>
        <taxon>ecological metagenomes</taxon>
    </lineage>
</organism>
<evidence type="ECO:0000313" key="2">
    <source>
        <dbReference type="EMBL" id="OIR07707.1"/>
    </source>
</evidence>
<proteinExistence type="predicted"/>
<evidence type="ECO:0008006" key="3">
    <source>
        <dbReference type="Google" id="ProtNLM"/>
    </source>
</evidence>
<comment type="caution">
    <text evidence="2">The sequence shown here is derived from an EMBL/GenBank/DDBJ whole genome shotgun (WGS) entry which is preliminary data.</text>
</comment>
<accession>A0A1J5SIH6</accession>
<feature type="region of interest" description="Disordered" evidence="1">
    <location>
        <begin position="278"/>
        <end position="310"/>
    </location>
</feature>
<protein>
    <recommendedName>
        <fullName evidence="3">DUF3617 family protein</fullName>
    </recommendedName>
</protein>
<evidence type="ECO:0000256" key="1">
    <source>
        <dbReference type="SAM" id="MobiDB-lite"/>
    </source>
</evidence>
<dbReference type="EMBL" id="MLJW01000035">
    <property type="protein sequence ID" value="OIR07707.1"/>
    <property type="molecule type" value="Genomic_DNA"/>
</dbReference>
<gene>
    <name evidence="2" type="ORF">GALL_99890</name>
</gene>
<feature type="compositionally biased region" description="Polar residues" evidence="1">
    <location>
        <begin position="288"/>
        <end position="310"/>
    </location>
</feature>
<name>A0A1J5SIH6_9ZZZZ</name>